<gene>
    <name evidence="1" type="ORF">NCTC13316_01688</name>
</gene>
<dbReference type="Proteomes" id="UP000254794">
    <property type="component" value="Unassembled WGS sequence"/>
</dbReference>
<evidence type="ECO:0000313" key="2">
    <source>
        <dbReference type="Proteomes" id="UP000254794"/>
    </source>
</evidence>
<reference evidence="1 2" key="1">
    <citation type="submission" date="2018-06" db="EMBL/GenBank/DDBJ databases">
        <authorList>
            <consortium name="Pathogen Informatics"/>
            <person name="Doyle S."/>
        </authorList>
    </citation>
    <scope>NUCLEOTIDE SEQUENCE [LARGE SCALE GENOMIC DNA]</scope>
    <source>
        <strain evidence="1 2">NCTC13316</strain>
    </source>
</reference>
<accession>A0A378JTS8</accession>
<dbReference type="OrthoDB" id="5652986at2"/>
<keyword evidence="2" id="KW-1185">Reference proteome</keyword>
<dbReference type="AlphaFoldDB" id="A0A378JTS8"/>
<protein>
    <submittedName>
        <fullName evidence="1">Uncharacterized protein</fullName>
    </submittedName>
</protein>
<dbReference type="EMBL" id="UGOD01000001">
    <property type="protein sequence ID" value="STX51592.1"/>
    <property type="molecule type" value="Genomic_DNA"/>
</dbReference>
<proteinExistence type="predicted"/>
<name>A0A378JTS8_9GAMM</name>
<evidence type="ECO:0000313" key="1">
    <source>
        <dbReference type="EMBL" id="STX51592.1"/>
    </source>
</evidence>
<sequence>MITLSFSQAILLLINCYKNELTAEKLKKLYLKGITSNEDLQYVINLFKRNQFDEKYQISTNARVINEDPIRRYFETHLAFETLLIVLDQIDWEDLSTYYEALYRLLPTIEQAKFKDYLNKTTSDHEDYLVEEYIDTLFKLKSNTSYNDFSEIQKNKLSLIFKCAWLSSFIVKLPNIPLKNVYQVGFFAEQQRGRQIKLLKASAETHGPQFKISCYSNNFGLMKNYMPIPKSDVIFTESGFSFIKSVDRVNFNLAAAWPKEHFSTLVHPFSCSISGTMLSQLRCMKKLEKTALLPFNNLEKFTSFLKCFTSSLLFSNGGHSYNEFLAVLKIPKVVSAFKFIDHFEEIDAINLMFKGNELQFNRALDKTITYTKVILAKQEVHDSLLASEIR</sequence>
<dbReference type="RefSeq" id="WP_115331220.1">
    <property type="nucleotide sequence ID" value="NZ_CAAAHP010000002.1"/>
</dbReference>
<organism evidence="1 2">
    <name type="scientific">Legionella busanensis</name>
    <dbReference type="NCBI Taxonomy" id="190655"/>
    <lineage>
        <taxon>Bacteria</taxon>
        <taxon>Pseudomonadati</taxon>
        <taxon>Pseudomonadota</taxon>
        <taxon>Gammaproteobacteria</taxon>
        <taxon>Legionellales</taxon>
        <taxon>Legionellaceae</taxon>
        <taxon>Legionella</taxon>
    </lineage>
</organism>